<evidence type="ECO:0000313" key="7">
    <source>
        <dbReference type="EMBL" id="QDU66135.1"/>
    </source>
</evidence>
<dbReference type="GO" id="GO:0004359">
    <property type="term" value="F:glutaminase activity"/>
    <property type="evidence" value="ECO:0007669"/>
    <property type="project" value="UniProtKB-UniRule"/>
</dbReference>
<evidence type="ECO:0000256" key="5">
    <source>
        <dbReference type="ARBA" id="ARBA00049534"/>
    </source>
</evidence>
<dbReference type="HAMAP" id="MF_00313">
    <property type="entry name" value="Glutaminase"/>
    <property type="match status" value="2"/>
</dbReference>
<feature type="binding site" evidence="6">
    <location>
        <position position="440"/>
    </location>
    <ligand>
        <name>substrate</name>
    </ligand>
</feature>
<feature type="binding site" evidence="6">
    <location>
        <position position="73"/>
    </location>
    <ligand>
        <name>substrate</name>
    </ligand>
</feature>
<comment type="catalytic activity">
    <reaction evidence="5 6">
        <text>L-glutamine + H2O = L-glutamate + NH4(+)</text>
        <dbReference type="Rhea" id="RHEA:15889"/>
        <dbReference type="ChEBI" id="CHEBI:15377"/>
        <dbReference type="ChEBI" id="CHEBI:28938"/>
        <dbReference type="ChEBI" id="CHEBI:29985"/>
        <dbReference type="ChEBI" id="CHEBI:58359"/>
        <dbReference type="EC" id="3.5.1.2"/>
    </reaction>
</comment>
<dbReference type="NCBIfam" id="TIGR03814">
    <property type="entry name" value="Gln_ase"/>
    <property type="match status" value="2"/>
</dbReference>
<dbReference type="GO" id="GO:0006537">
    <property type="term" value="P:glutamate biosynthetic process"/>
    <property type="evidence" value="ECO:0007669"/>
    <property type="project" value="TreeGrafter"/>
</dbReference>
<keyword evidence="8" id="KW-1185">Reference proteome</keyword>
<dbReference type="Gene3D" id="3.40.710.10">
    <property type="entry name" value="DD-peptidase/beta-lactamase superfamily"/>
    <property type="match status" value="2"/>
</dbReference>
<feature type="binding site" evidence="6">
    <location>
        <position position="268"/>
    </location>
    <ligand>
        <name>substrate</name>
    </ligand>
</feature>
<proteinExistence type="inferred from homology"/>
<dbReference type="EMBL" id="CP036287">
    <property type="protein sequence ID" value="QDU66135.1"/>
    <property type="molecule type" value="Genomic_DNA"/>
</dbReference>
<feature type="binding site" evidence="6">
    <location>
        <position position="198"/>
    </location>
    <ligand>
        <name>substrate</name>
    </ligand>
</feature>
<dbReference type="GO" id="GO:0006543">
    <property type="term" value="P:L-glutamine catabolic process"/>
    <property type="evidence" value="ECO:0007669"/>
    <property type="project" value="TreeGrafter"/>
</dbReference>
<feature type="binding site" evidence="6">
    <location>
        <position position="250"/>
    </location>
    <ligand>
        <name>substrate</name>
    </ligand>
</feature>
<dbReference type="AlphaFoldDB" id="A0A518BGN8"/>
<dbReference type="Pfam" id="PF04960">
    <property type="entry name" value="Glutaminase"/>
    <property type="match status" value="2"/>
</dbReference>
<keyword evidence="6" id="KW-0007">Acetylation</keyword>
<feature type="binding site" evidence="6">
    <location>
        <position position="484"/>
    </location>
    <ligand>
        <name>substrate</name>
    </ligand>
</feature>
<evidence type="ECO:0000256" key="6">
    <source>
        <dbReference type="HAMAP-Rule" id="MF_00313"/>
    </source>
</evidence>
<comment type="similarity">
    <text evidence="1 6">Belongs to the glutaminase family.</text>
</comment>
<feature type="binding site" evidence="6">
    <location>
        <position position="491"/>
    </location>
    <ligand>
        <name>substrate</name>
    </ligand>
</feature>
<evidence type="ECO:0000256" key="2">
    <source>
        <dbReference type="ARBA" id="ARBA00011881"/>
    </source>
</evidence>
<keyword evidence="4 6" id="KW-0378">Hydrolase</keyword>
<dbReference type="EC" id="3.5.1.2" evidence="3 6"/>
<accession>A0A518BGN8</accession>
<feature type="binding site" evidence="6">
    <location>
        <position position="124"/>
    </location>
    <ligand>
        <name>substrate</name>
    </ligand>
</feature>
<dbReference type="InterPro" id="IPR012338">
    <property type="entry name" value="Beta-lactam/transpept-like"/>
</dbReference>
<evidence type="ECO:0000313" key="8">
    <source>
        <dbReference type="Proteomes" id="UP000316921"/>
    </source>
</evidence>
<evidence type="ECO:0000256" key="3">
    <source>
        <dbReference type="ARBA" id="ARBA00012918"/>
    </source>
</evidence>
<comment type="subunit">
    <text evidence="2 6">Homotetramer.</text>
</comment>
<reference evidence="7 8" key="1">
    <citation type="submission" date="2019-02" db="EMBL/GenBank/DDBJ databases">
        <title>Deep-cultivation of Planctomycetes and their phenomic and genomic characterization uncovers novel biology.</title>
        <authorList>
            <person name="Wiegand S."/>
            <person name="Jogler M."/>
            <person name="Boedeker C."/>
            <person name="Pinto D."/>
            <person name="Vollmers J."/>
            <person name="Rivas-Marin E."/>
            <person name="Kohn T."/>
            <person name="Peeters S.H."/>
            <person name="Heuer A."/>
            <person name="Rast P."/>
            <person name="Oberbeckmann S."/>
            <person name="Bunk B."/>
            <person name="Jeske O."/>
            <person name="Meyerdierks A."/>
            <person name="Storesund J.E."/>
            <person name="Kallscheuer N."/>
            <person name="Luecker S."/>
            <person name="Lage O.M."/>
            <person name="Pohl T."/>
            <person name="Merkel B.J."/>
            <person name="Hornburger P."/>
            <person name="Mueller R.-W."/>
            <person name="Bruemmer F."/>
            <person name="Labrenz M."/>
            <person name="Spormann A.M."/>
            <person name="Op den Camp H."/>
            <person name="Overmann J."/>
            <person name="Amann R."/>
            <person name="Jetten M.S.M."/>
            <person name="Mascher T."/>
            <person name="Medema M.H."/>
            <person name="Devos D.P."/>
            <person name="Kaster A.-K."/>
            <person name="Ovreas L."/>
            <person name="Rohde M."/>
            <person name="Galperin M.Y."/>
            <person name="Jogler C."/>
        </authorList>
    </citation>
    <scope>NUCLEOTIDE SEQUENCE [LARGE SCALE GENOMIC DNA]</scope>
    <source>
        <strain evidence="7 8">Pla133</strain>
    </source>
</reference>
<dbReference type="Proteomes" id="UP000316921">
    <property type="component" value="Chromosome"/>
</dbReference>
<feature type="binding site" evidence="6">
    <location>
        <position position="174"/>
    </location>
    <ligand>
        <name>substrate</name>
    </ligand>
</feature>
<dbReference type="PANTHER" id="PTHR12544:SF29">
    <property type="entry name" value="GLUTAMINASE"/>
    <property type="match status" value="1"/>
</dbReference>
<protein>
    <recommendedName>
        <fullName evidence="3 6">Glutaminase</fullName>
        <ecNumber evidence="3 6">3.5.1.2</ecNumber>
    </recommendedName>
</protein>
<comment type="caution">
    <text evidence="6">Lacks conserved residue(s) required for the propagation of feature annotation.</text>
</comment>
<dbReference type="PANTHER" id="PTHR12544">
    <property type="entry name" value="GLUTAMINASE"/>
    <property type="match status" value="1"/>
</dbReference>
<feature type="binding site" evidence="6">
    <location>
        <position position="167"/>
    </location>
    <ligand>
        <name>substrate</name>
    </ligand>
</feature>
<evidence type="ECO:0000256" key="4">
    <source>
        <dbReference type="ARBA" id="ARBA00022801"/>
    </source>
</evidence>
<gene>
    <name evidence="6 7" type="primary">glsA</name>
    <name evidence="7" type="ORF">Pla133_12010</name>
</gene>
<dbReference type="SUPFAM" id="SSF56601">
    <property type="entry name" value="beta-lactamase/transpeptidase-like"/>
    <property type="match status" value="2"/>
</dbReference>
<feature type="binding site" evidence="6">
    <location>
        <position position="584"/>
    </location>
    <ligand>
        <name>substrate</name>
    </ligand>
</feature>
<feature type="binding site" evidence="6">
    <location>
        <position position="514"/>
    </location>
    <ligand>
        <name>substrate</name>
    </ligand>
</feature>
<dbReference type="KEGG" id="pbap:Pla133_12010"/>
<evidence type="ECO:0000256" key="1">
    <source>
        <dbReference type="ARBA" id="ARBA00011076"/>
    </source>
</evidence>
<sequence>MATIGAMDDQLDGLRALLAQVHRNHAGAAGGAPAAYIPELAAVDPELFAVAACSVDGPAASAGDEAHAFTLQSLSKPFLYGWALDQLGEGVVHAHVGVEPTGQAFDSMIRLEQDSHLPHNPMVNAGAIAVTGLLLEAGADLAGLLTFLGTCAGRGPLGVDVPVWLSEREHGHRNRAIAHLLRYFGVLTAPVDATLDLYFRQCATLVDVRELAVMAGTLANHGRCPTTGVQALSPEANQRVLAVMSTCGLYDAMGRFLFDLGVPAKSGVSGGLIAVASGRLGLAAFSPPIDAAGTSLRARAALAELDERLGLHVFGPRSAAYHPTDEAADLERAIDDALEQVPHVAGRGTVASYAAPLARVDPERCGVAICTVDGTVVARGDSAERFSMQATANAFAYARTTELLGREAVHARVGVEPSGNPFHAVQLDQRSGRPFNPLGNAGAITVAGLAPGADEASRLRGLLEFLSSAAGERVGVDAELLDAEWTAGDRNRAIAALLRAAGCVDDEEAALQLYLQQCCVTVDCVRLARMGALLAAGGRPAPGVTPLLSQRAVRDTLSVMYTCGLHDGSGEFAWSVGIPAKSGVSGAIVAVVPGRMGIAVWSPPVDHRGTSVRGKRLLEHLSASLRLGVFAGPALGATVRPQ</sequence>
<name>A0A518BGN8_9BACT</name>
<organism evidence="7 8">
    <name type="scientific">Engelhardtia mirabilis</name>
    <dbReference type="NCBI Taxonomy" id="2528011"/>
    <lineage>
        <taxon>Bacteria</taxon>
        <taxon>Pseudomonadati</taxon>
        <taxon>Planctomycetota</taxon>
        <taxon>Planctomycetia</taxon>
        <taxon>Planctomycetia incertae sedis</taxon>
        <taxon>Engelhardtia</taxon>
    </lineage>
</organism>
<dbReference type="FunFam" id="3.40.710.10:FF:000005">
    <property type="entry name" value="Glutaminase"/>
    <property type="match status" value="2"/>
</dbReference>
<dbReference type="InterPro" id="IPR015868">
    <property type="entry name" value="Glutaminase"/>
</dbReference>